<dbReference type="Pfam" id="PF17667">
    <property type="entry name" value="Pkinase_fungal"/>
    <property type="match status" value="1"/>
</dbReference>
<dbReference type="SUPFAM" id="SSF56112">
    <property type="entry name" value="Protein kinase-like (PK-like)"/>
    <property type="match status" value="1"/>
</dbReference>
<evidence type="ECO:0000256" key="1">
    <source>
        <dbReference type="SAM" id="MobiDB-lite"/>
    </source>
</evidence>
<dbReference type="EMBL" id="MU806311">
    <property type="protein sequence ID" value="KAJ3836549.1"/>
    <property type="molecule type" value="Genomic_DNA"/>
</dbReference>
<feature type="domain" description="Protein kinase" evidence="2">
    <location>
        <begin position="1"/>
        <end position="150"/>
    </location>
</feature>
<gene>
    <name evidence="3" type="ORF">F5878DRAFT_624858</name>
</gene>
<accession>A0AA38UBR5</accession>
<dbReference type="GO" id="GO:0005524">
    <property type="term" value="F:ATP binding"/>
    <property type="evidence" value="ECO:0007669"/>
    <property type="project" value="InterPro"/>
</dbReference>
<dbReference type="Proteomes" id="UP001163846">
    <property type="component" value="Unassembled WGS sequence"/>
</dbReference>
<keyword evidence="4" id="KW-1185">Reference proteome</keyword>
<proteinExistence type="predicted"/>
<dbReference type="Gene3D" id="1.10.510.10">
    <property type="entry name" value="Transferase(Phosphotransferase) domain 1"/>
    <property type="match status" value="1"/>
</dbReference>
<protein>
    <recommendedName>
        <fullName evidence="2">Protein kinase domain-containing protein</fullName>
    </recommendedName>
</protein>
<comment type="caution">
    <text evidence="3">The sequence shown here is derived from an EMBL/GenBank/DDBJ whole genome shotgun (WGS) entry which is preliminary data.</text>
</comment>
<evidence type="ECO:0000313" key="3">
    <source>
        <dbReference type="EMBL" id="KAJ3836549.1"/>
    </source>
</evidence>
<evidence type="ECO:0000259" key="2">
    <source>
        <dbReference type="PROSITE" id="PS50011"/>
    </source>
</evidence>
<dbReference type="PANTHER" id="PTHR38248">
    <property type="entry name" value="FUNK1 6"/>
    <property type="match status" value="1"/>
</dbReference>
<dbReference type="AlphaFoldDB" id="A0AA38UBR5"/>
<dbReference type="InterPro" id="IPR000719">
    <property type="entry name" value="Prot_kinase_dom"/>
</dbReference>
<dbReference type="InterPro" id="IPR040976">
    <property type="entry name" value="Pkinase_fungal"/>
</dbReference>
<dbReference type="InterPro" id="IPR011009">
    <property type="entry name" value="Kinase-like_dom_sf"/>
</dbReference>
<feature type="region of interest" description="Disordered" evidence="1">
    <location>
        <begin position="41"/>
        <end position="72"/>
    </location>
</feature>
<evidence type="ECO:0000313" key="4">
    <source>
        <dbReference type="Proteomes" id="UP001163846"/>
    </source>
</evidence>
<feature type="compositionally biased region" description="Polar residues" evidence="1">
    <location>
        <begin position="41"/>
        <end position="55"/>
    </location>
</feature>
<name>A0AA38UBR5_9AGAR</name>
<feature type="non-terminal residue" evidence="3">
    <location>
        <position position="1"/>
    </location>
</feature>
<dbReference type="GO" id="GO:0004672">
    <property type="term" value="F:protein kinase activity"/>
    <property type="evidence" value="ECO:0007669"/>
    <property type="project" value="InterPro"/>
</dbReference>
<reference evidence="3" key="1">
    <citation type="submission" date="2022-08" db="EMBL/GenBank/DDBJ databases">
        <authorList>
            <consortium name="DOE Joint Genome Institute"/>
            <person name="Min B."/>
            <person name="Riley R."/>
            <person name="Sierra-Patev S."/>
            <person name="Naranjo-Ortiz M."/>
            <person name="Looney B."/>
            <person name="Konkel Z."/>
            <person name="Slot J.C."/>
            <person name="Sakamoto Y."/>
            <person name="Steenwyk J.L."/>
            <person name="Rokas A."/>
            <person name="Carro J."/>
            <person name="Camarero S."/>
            <person name="Ferreira P."/>
            <person name="Molpeceres G."/>
            <person name="Ruiz-Duenas F.J."/>
            <person name="Serrano A."/>
            <person name="Henrissat B."/>
            <person name="Drula E."/>
            <person name="Hughes K.W."/>
            <person name="Mata J.L."/>
            <person name="Ishikawa N.K."/>
            <person name="Vargas-Isla R."/>
            <person name="Ushijima S."/>
            <person name="Smith C.A."/>
            <person name="Ahrendt S."/>
            <person name="Andreopoulos W."/>
            <person name="He G."/>
            <person name="Labutti K."/>
            <person name="Lipzen A."/>
            <person name="Ng V."/>
            <person name="Sandor L."/>
            <person name="Barry K."/>
            <person name="Martinez A.T."/>
            <person name="Xiao Y."/>
            <person name="Gibbons J.G."/>
            <person name="Terashima K."/>
            <person name="Hibbett D.S."/>
            <person name="Grigoriev I.V."/>
        </authorList>
    </citation>
    <scope>NUCLEOTIDE SEQUENCE</scope>
    <source>
        <strain evidence="3">TFB9207</strain>
    </source>
</reference>
<organism evidence="3 4">
    <name type="scientific">Lentinula raphanica</name>
    <dbReference type="NCBI Taxonomy" id="153919"/>
    <lineage>
        <taxon>Eukaryota</taxon>
        <taxon>Fungi</taxon>
        <taxon>Dikarya</taxon>
        <taxon>Basidiomycota</taxon>
        <taxon>Agaricomycotina</taxon>
        <taxon>Agaricomycetes</taxon>
        <taxon>Agaricomycetidae</taxon>
        <taxon>Agaricales</taxon>
        <taxon>Marasmiineae</taxon>
        <taxon>Omphalotaceae</taxon>
        <taxon>Lentinula</taxon>
    </lineage>
</organism>
<dbReference type="PROSITE" id="PS50011">
    <property type="entry name" value="PROTEIN_KINASE_DOM"/>
    <property type="match status" value="1"/>
</dbReference>
<sequence length="241" mass="28494">HHWVWKYPKILHRDISQGNIMVREKGGVKYGVLNDWDLASSVDSPSQGPTSQFRTGTKPYMAHEQQDPDWTGPPRYRHDLESVFYVMTLFTFLYSSPSEKVPEPFQQKHQFQKWHQRDDTALRQAKFELLRMDEWQTPVTEFFSGFRAWLSSLQRTFFLGFIQKSWQKVLRQGQLNSTVYQANRTFPAKEEFDDDTLGDHVSYDAVIFIIYQFEGAQLVTHDPESHRFLKTVVQSYVPEFE</sequence>
<dbReference type="PANTHER" id="PTHR38248:SF2">
    <property type="entry name" value="FUNK1 11"/>
    <property type="match status" value="1"/>
</dbReference>